<accession>A0A6N6MV63</accession>
<protein>
    <submittedName>
        <fullName evidence="2">Uncharacterized protein</fullName>
    </submittedName>
</protein>
<evidence type="ECO:0000313" key="2">
    <source>
        <dbReference type="EMBL" id="KAB1073597.1"/>
    </source>
</evidence>
<sequence>MVDQLSKPVVLTGVSGRHILPTASTMIGISTTLIGLVKLLERDAGPSRVDEVAGVAAVFFLFSAVTSHFSTRIENRPRLSRLCEQVADNLFLIGLLCITGVAVFFAYEMI</sequence>
<keyword evidence="1" id="KW-0812">Transmembrane</keyword>
<keyword evidence="1" id="KW-1133">Transmembrane helix</keyword>
<keyword evidence="3" id="KW-1185">Reference proteome</keyword>
<feature type="transmembrane region" description="Helical" evidence="1">
    <location>
        <begin position="90"/>
        <end position="107"/>
    </location>
</feature>
<dbReference type="Proteomes" id="UP000441523">
    <property type="component" value="Unassembled WGS sequence"/>
</dbReference>
<feature type="transmembrane region" description="Helical" evidence="1">
    <location>
        <begin position="52"/>
        <end position="70"/>
    </location>
</feature>
<evidence type="ECO:0000256" key="1">
    <source>
        <dbReference type="SAM" id="Phobius"/>
    </source>
</evidence>
<dbReference type="RefSeq" id="WP_150963288.1">
    <property type="nucleotide sequence ID" value="NZ_VZZJ01000007.1"/>
</dbReference>
<dbReference type="AlphaFoldDB" id="A0A6N6MV63"/>
<comment type="caution">
    <text evidence="2">The sequence shown here is derived from an EMBL/GenBank/DDBJ whole genome shotgun (WGS) entry which is preliminary data.</text>
</comment>
<gene>
    <name evidence="2" type="ORF">F6X51_10360</name>
</gene>
<dbReference type="EMBL" id="VZZJ01000007">
    <property type="protein sequence ID" value="KAB1073597.1"/>
    <property type="molecule type" value="Genomic_DNA"/>
</dbReference>
<name>A0A6N6MV63_9HYPH</name>
<keyword evidence="1" id="KW-0472">Membrane</keyword>
<feature type="transmembrane region" description="Helical" evidence="1">
    <location>
        <begin position="20"/>
        <end position="40"/>
    </location>
</feature>
<organism evidence="2 3">
    <name type="scientific">Methylobacterium planeticum</name>
    <dbReference type="NCBI Taxonomy" id="2615211"/>
    <lineage>
        <taxon>Bacteria</taxon>
        <taxon>Pseudomonadati</taxon>
        <taxon>Pseudomonadota</taxon>
        <taxon>Alphaproteobacteria</taxon>
        <taxon>Hyphomicrobiales</taxon>
        <taxon>Methylobacteriaceae</taxon>
        <taxon>Methylobacterium</taxon>
    </lineage>
</organism>
<reference evidence="2 3" key="1">
    <citation type="submission" date="2019-09" db="EMBL/GenBank/DDBJ databases">
        <title>YIM 132548 draft genome.</title>
        <authorList>
            <person name="Jiang L."/>
        </authorList>
    </citation>
    <scope>NUCLEOTIDE SEQUENCE [LARGE SCALE GENOMIC DNA]</scope>
    <source>
        <strain evidence="2 3">YIM 132548</strain>
    </source>
</reference>
<evidence type="ECO:0000313" key="3">
    <source>
        <dbReference type="Proteomes" id="UP000441523"/>
    </source>
</evidence>
<proteinExistence type="predicted"/>